<feature type="compositionally biased region" description="Acidic residues" evidence="1">
    <location>
        <begin position="68"/>
        <end position="78"/>
    </location>
</feature>
<protein>
    <submittedName>
        <fullName evidence="2">Uncharacterized protein</fullName>
    </submittedName>
</protein>
<dbReference type="AlphaFoldDB" id="A0AAD4X577"/>
<evidence type="ECO:0000313" key="3">
    <source>
        <dbReference type="Proteomes" id="UP001202328"/>
    </source>
</evidence>
<dbReference type="EMBL" id="JAJJMB010017545">
    <property type="protein sequence ID" value="KAI3837716.1"/>
    <property type="molecule type" value="Genomic_DNA"/>
</dbReference>
<reference evidence="2" key="1">
    <citation type="submission" date="2022-04" db="EMBL/GenBank/DDBJ databases">
        <title>A functionally conserved STORR gene fusion in Papaver species that diverged 16.8 million years ago.</title>
        <authorList>
            <person name="Catania T."/>
        </authorList>
    </citation>
    <scope>NUCLEOTIDE SEQUENCE</scope>
    <source>
        <strain evidence="2">S-188037</strain>
    </source>
</reference>
<dbReference type="PANTHER" id="PTHR33018">
    <property type="entry name" value="OS10G0338966 PROTEIN-RELATED"/>
    <property type="match status" value="1"/>
</dbReference>
<name>A0AAD4X577_9MAGN</name>
<feature type="non-terminal residue" evidence="2">
    <location>
        <position position="260"/>
    </location>
</feature>
<sequence length="260" mass="30359">GTYLNWIVVFLKVQLSQLKPKKAKANNTFGLISDMSTHKNSSWEPEHDDDEYADNETAALEALSLQNGEEDEGEDSDDGSSISDGSSSNSDDESSESSEHLDTGDPKNKIESKENNVRGLTRLKKLNKNWNGQKRVIEFDKLGHFKGKYKSEIASYMGVIVRRNVGLRHLNWKKVKTELRDKLWEELVRFYEIEETRRNRIMKYFGEHLRNFRRKLYVKFIVPNLGKPVKLNTIPKQYRVLLNQEQWDNFVEWRLSAECK</sequence>
<feature type="compositionally biased region" description="Basic and acidic residues" evidence="1">
    <location>
        <begin position="97"/>
        <end position="116"/>
    </location>
</feature>
<feature type="compositionally biased region" description="Polar residues" evidence="1">
    <location>
        <begin position="33"/>
        <end position="43"/>
    </location>
</feature>
<evidence type="ECO:0000256" key="1">
    <source>
        <dbReference type="SAM" id="MobiDB-lite"/>
    </source>
</evidence>
<keyword evidence="3" id="KW-1185">Reference proteome</keyword>
<evidence type="ECO:0000313" key="2">
    <source>
        <dbReference type="EMBL" id="KAI3837716.1"/>
    </source>
</evidence>
<comment type="caution">
    <text evidence="2">The sequence shown here is derived from an EMBL/GenBank/DDBJ whole genome shotgun (WGS) entry which is preliminary data.</text>
</comment>
<accession>A0AAD4X577</accession>
<proteinExistence type="predicted"/>
<organism evidence="2 3">
    <name type="scientific">Papaver atlanticum</name>
    <dbReference type="NCBI Taxonomy" id="357466"/>
    <lineage>
        <taxon>Eukaryota</taxon>
        <taxon>Viridiplantae</taxon>
        <taxon>Streptophyta</taxon>
        <taxon>Embryophyta</taxon>
        <taxon>Tracheophyta</taxon>
        <taxon>Spermatophyta</taxon>
        <taxon>Magnoliopsida</taxon>
        <taxon>Ranunculales</taxon>
        <taxon>Papaveraceae</taxon>
        <taxon>Papaveroideae</taxon>
        <taxon>Papaver</taxon>
    </lineage>
</organism>
<dbReference type="Proteomes" id="UP001202328">
    <property type="component" value="Unassembled WGS sequence"/>
</dbReference>
<feature type="non-terminal residue" evidence="2">
    <location>
        <position position="1"/>
    </location>
</feature>
<dbReference type="PANTHER" id="PTHR33018:SF34">
    <property type="entry name" value="OS02G0472350 PROTEIN"/>
    <property type="match status" value="1"/>
</dbReference>
<gene>
    <name evidence="2" type="ORF">MKW98_027075</name>
</gene>
<feature type="region of interest" description="Disordered" evidence="1">
    <location>
        <begin position="33"/>
        <end position="116"/>
    </location>
</feature>
<feature type="compositionally biased region" description="Low complexity" evidence="1">
    <location>
        <begin position="79"/>
        <end position="89"/>
    </location>
</feature>